<evidence type="ECO:0000313" key="4">
    <source>
        <dbReference type="Proteomes" id="UP001222932"/>
    </source>
</evidence>
<evidence type="ECO:0000259" key="2">
    <source>
        <dbReference type="Pfam" id="PF14630"/>
    </source>
</evidence>
<feature type="region of interest" description="Disordered" evidence="1">
    <location>
        <begin position="330"/>
        <end position="352"/>
    </location>
</feature>
<feature type="domain" description="Origin recognition complex subunit 5 C-terminal" evidence="2">
    <location>
        <begin position="305"/>
        <end position="485"/>
    </location>
</feature>
<dbReference type="Pfam" id="PF14630">
    <property type="entry name" value="ORC5_C"/>
    <property type="match status" value="1"/>
</dbReference>
<accession>A0AAD3TS55</accession>
<proteinExistence type="predicted"/>
<dbReference type="PANTHER" id="PTHR12705">
    <property type="entry name" value="ORIGIN RECOGNITION COMPLEX SUBUNIT 5"/>
    <property type="match status" value="1"/>
</dbReference>
<dbReference type="Proteomes" id="UP001222932">
    <property type="component" value="Unassembled WGS sequence"/>
</dbReference>
<dbReference type="InterPro" id="IPR047088">
    <property type="entry name" value="ORC5_C"/>
</dbReference>
<evidence type="ECO:0000256" key="1">
    <source>
        <dbReference type="SAM" id="MobiDB-lite"/>
    </source>
</evidence>
<reference evidence="3" key="1">
    <citation type="journal article" date="2023" name="BMC Genomics">
        <title>Chromosome-level genome assemblies of Cutaneotrichosporon spp. (Trichosporonales, Basidiomycota) reveal imbalanced evolution between nucleotide sequences and chromosome synteny.</title>
        <authorList>
            <person name="Kobayashi Y."/>
            <person name="Kayamori A."/>
            <person name="Aoki K."/>
            <person name="Shiwa Y."/>
            <person name="Matsutani M."/>
            <person name="Fujita N."/>
            <person name="Sugita T."/>
            <person name="Iwasaki W."/>
            <person name="Tanaka N."/>
            <person name="Takashima M."/>
        </authorList>
    </citation>
    <scope>NUCLEOTIDE SEQUENCE</scope>
    <source>
        <strain evidence="3">HIS016</strain>
    </source>
</reference>
<dbReference type="InterPro" id="IPR020796">
    <property type="entry name" value="ORC5"/>
</dbReference>
<name>A0AAD3TS55_9TREE</name>
<dbReference type="AlphaFoldDB" id="A0AAD3TS55"/>
<dbReference type="GO" id="GO:0006270">
    <property type="term" value="P:DNA replication initiation"/>
    <property type="evidence" value="ECO:0007669"/>
    <property type="project" value="TreeGrafter"/>
</dbReference>
<dbReference type="EMBL" id="BTCM01000002">
    <property type="protein sequence ID" value="GMK55931.1"/>
    <property type="molecule type" value="Genomic_DNA"/>
</dbReference>
<dbReference type="GO" id="GO:0003688">
    <property type="term" value="F:DNA replication origin binding"/>
    <property type="evidence" value="ECO:0007669"/>
    <property type="project" value="TreeGrafter"/>
</dbReference>
<dbReference type="GO" id="GO:0005664">
    <property type="term" value="C:nuclear origin of replication recognition complex"/>
    <property type="evidence" value="ECO:0007669"/>
    <property type="project" value="TreeGrafter"/>
</dbReference>
<protein>
    <recommendedName>
        <fullName evidence="2">Origin recognition complex subunit 5 C-terminal domain-containing protein</fullName>
    </recommendedName>
</protein>
<sequence length="490" mass="54150">MSDNNQHENKRMDELAGLLAHPGAPGLVHLHHPHHAASSLNPSLPNCRVVRLDAVEHHTPRLLYAGALSRLAAALKLPGYDGEVASWDVFARGMRSLWKGREEQLVLLVTKAERLKAVLGAEWPAMTRLGELTGLPATVVLCSQMPWDDLRPARSDAPEPVHVFLEPPSRQDTLALLLPGSEHPLYPRFLDLLLSTMGSLASPSDLEYVASALWPLYTATLPLHAEMVLLGKPLPTPTPPPLLIDIKLLTNLKAQLSFALAAASESLLTRQVGHAEFVQALSPIDKGELRPVSQRVLPPAPPLDLALAAKYLLVAAFCASHNPSTSDIRLFGRATGPDGRRRRGGTRRAGYGRTRVGKVPQRLLGPKAFPLDRLLAMFSSLYAEHASRPPELENAYGYDAYASLAESARRRGEEIELQDRWEDEVDLLAHSTRLWSLIPELEGQGLLRRTSPADRLDNVTLRCEIDYDTARDIARELRFTLDDYLYELNV</sequence>
<comment type="caution">
    <text evidence="3">The sequence shown here is derived from an EMBL/GenBank/DDBJ whole genome shotgun (WGS) entry which is preliminary data.</text>
</comment>
<gene>
    <name evidence="3" type="ORF">CspeluHIS016_0209870</name>
</gene>
<organism evidence="3 4">
    <name type="scientific">Cutaneotrichosporon spelunceum</name>
    <dbReference type="NCBI Taxonomy" id="1672016"/>
    <lineage>
        <taxon>Eukaryota</taxon>
        <taxon>Fungi</taxon>
        <taxon>Dikarya</taxon>
        <taxon>Basidiomycota</taxon>
        <taxon>Agaricomycotina</taxon>
        <taxon>Tremellomycetes</taxon>
        <taxon>Trichosporonales</taxon>
        <taxon>Trichosporonaceae</taxon>
        <taxon>Cutaneotrichosporon</taxon>
    </lineage>
</organism>
<evidence type="ECO:0000313" key="3">
    <source>
        <dbReference type="EMBL" id="GMK55931.1"/>
    </source>
</evidence>
<reference evidence="3" key="2">
    <citation type="submission" date="2023-06" db="EMBL/GenBank/DDBJ databases">
        <authorList>
            <person name="Kobayashi Y."/>
            <person name="Kayamori A."/>
            <person name="Aoki K."/>
            <person name="Shiwa Y."/>
            <person name="Fujita N."/>
            <person name="Sugita T."/>
            <person name="Iwasaki W."/>
            <person name="Tanaka N."/>
            <person name="Takashima M."/>
        </authorList>
    </citation>
    <scope>NUCLEOTIDE SEQUENCE</scope>
    <source>
        <strain evidence="3">HIS016</strain>
    </source>
</reference>
<keyword evidence="4" id="KW-1185">Reference proteome</keyword>
<dbReference type="PANTHER" id="PTHR12705:SF0">
    <property type="entry name" value="ORIGIN RECOGNITION COMPLEX SUBUNIT 5"/>
    <property type="match status" value="1"/>
</dbReference>